<reference evidence="2" key="1">
    <citation type="journal article" date="2024" name="Syst. Appl. Microbiol.">
        <title>First single-strain enrichments of Electrothrix cable bacteria, description of E. aestuarii sp. nov. and E. rattekaaiensis sp. nov., and proposal of a cable bacteria taxonomy following the rules of the SeqCode.</title>
        <authorList>
            <person name="Plum-Jensen L.E."/>
            <person name="Schramm A."/>
            <person name="Marshall I.P.G."/>
        </authorList>
    </citation>
    <scope>NUCLEOTIDE SEQUENCE</scope>
    <source>
        <strain evidence="2">Rat1</strain>
    </source>
</reference>
<dbReference type="InterPro" id="IPR025500">
    <property type="entry name" value="DUF4390"/>
</dbReference>
<dbReference type="AlphaFoldDB" id="A0AAU8LX95"/>
<dbReference type="EMBL" id="CP159373">
    <property type="protein sequence ID" value="XCN73528.1"/>
    <property type="molecule type" value="Genomic_DNA"/>
</dbReference>
<gene>
    <name evidence="2" type="ORF">Q3M24_01900</name>
</gene>
<accession>A0AAU8LX95</accession>
<reference evidence="2" key="2">
    <citation type="submission" date="2024-06" db="EMBL/GenBank/DDBJ databases">
        <authorList>
            <person name="Plum-Jensen L.E."/>
            <person name="Schramm A."/>
            <person name="Marshall I.P.G."/>
        </authorList>
    </citation>
    <scope>NUCLEOTIDE SEQUENCE</scope>
    <source>
        <strain evidence="2">Rat1</strain>
    </source>
</reference>
<feature type="transmembrane region" description="Helical" evidence="1">
    <location>
        <begin position="20"/>
        <end position="40"/>
    </location>
</feature>
<sequence>MIYIFQSLQSFSTYAGRRPILHTSLALLFFFALFFSFPVFSASQAEKEKEPIIDEIVISAAGGNLVLFATVRHCFTDEMLEGVRNGIPLTFRFDIRLDKIRKNWFDSELVEHKINHTLSYDPLKEEYQVAFAEKDRPEVTRSLDEAKKMMADINGLALHPLNELQAGSPYSLEIKATLVENTFPLSMHSIIPFTSLWNFETDWRIVEFNY</sequence>
<protein>
    <submittedName>
        <fullName evidence="2">DUF4390 domain-containing protein</fullName>
    </submittedName>
</protein>
<name>A0AAU8LX95_9BACT</name>
<dbReference type="KEGG" id="eaj:Q3M24_01900"/>
<evidence type="ECO:0000256" key="1">
    <source>
        <dbReference type="SAM" id="Phobius"/>
    </source>
</evidence>
<evidence type="ECO:0000313" key="2">
    <source>
        <dbReference type="EMBL" id="XCN73528.1"/>
    </source>
</evidence>
<keyword evidence="1" id="KW-0472">Membrane</keyword>
<keyword evidence="1" id="KW-1133">Transmembrane helix</keyword>
<dbReference type="Pfam" id="PF14334">
    <property type="entry name" value="DUF4390"/>
    <property type="match status" value="1"/>
</dbReference>
<organism evidence="2">
    <name type="scientific">Candidatus Electrothrix aestuarii</name>
    <dbReference type="NCBI Taxonomy" id="3062594"/>
    <lineage>
        <taxon>Bacteria</taxon>
        <taxon>Pseudomonadati</taxon>
        <taxon>Thermodesulfobacteriota</taxon>
        <taxon>Desulfobulbia</taxon>
        <taxon>Desulfobulbales</taxon>
        <taxon>Desulfobulbaceae</taxon>
        <taxon>Candidatus Electrothrix</taxon>
    </lineage>
</organism>
<keyword evidence="1" id="KW-0812">Transmembrane</keyword>
<proteinExistence type="predicted"/>